<organism evidence="1 2">
    <name type="scientific">Thiocapsa rosea</name>
    <dbReference type="NCBI Taxonomy" id="69360"/>
    <lineage>
        <taxon>Bacteria</taxon>
        <taxon>Pseudomonadati</taxon>
        <taxon>Pseudomonadota</taxon>
        <taxon>Gammaproteobacteria</taxon>
        <taxon>Chromatiales</taxon>
        <taxon>Chromatiaceae</taxon>
        <taxon>Thiocapsa</taxon>
    </lineage>
</organism>
<dbReference type="AlphaFoldDB" id="A0A495VE52"/>
<evidence type="ECO:0000313" key="1">
    <source>
        <dbReference type="EMBL" id="RKT46647.1"/>
    </source>
</evidence>
<evidence type="ECO:0000313" key="2">
    <source>
        <dbReference type="Proteomes" id="UP000274556"/>
    </source>
</evidence>
<comment type="caution">
    <text evidence="1">The sequence shown here is derived from an EMBL/GenBank/DDBJ whole genome shotgun (WGS) entry which is preliminary data.</text>
</comment>
<dbReference type="Proteomes" id="UP000274556">
    <property type="component" value="Unassembled WGS sequence"/>
</dbReference>
<gene>
    <name evidence="1" type="ORF">BDD21_4176</name>
</gene>
<reference evidence="1 2" key="1">
    <citation type="submission" date="2018-10" db="EMBL/GenBank/DDBJ databases">
        <title>Genomic Encyclopedia of Archaeal and Bacterial Type Strains, Phase II (KMG-II): from individual species to whole genera.</title>
        <authorList>
            <person name="Goeker M."/>
        </authorList>
    </citation>
    <scope>NUCLEOTIDE SEQUENCE [LARGE SCALE GENOMIC DNA]</scope>
    <source>
        <strain evidence="1 2">DSM 235</strain>
    </source>
</reference>
<sequence>MIKIIAGILLLFILPFTINAFLSKITMPISIILAIILMSKIK</sequence>
<name>A0A495VE52_9GAMM</name>
<dbReference type="EMBL" id="RBXL01000001">
    <property type="protein sequence ID" value="RKT46647.1"/>
    <property type="molecule type" value="Genomic_DNA"/>
</dbReference>
<keyword evidence="2" id="KW-1185">Reference proteome</keyword>
<proteinExistence type="predicted"/>
<protein>
    <submittedName>
        <fullName evidence="1">Uncharacterized protein</fullName>
    </submittedName>
</protein>
<accession>A0A495VE52</accession>